<sequence>MGGMGSSYGSSYGLGGYPGMTGMGGGYGMGMPGAGGMGMGSGYGSPFSSGGMYGGGMSGLGGSALGVGLGTSLFFKKLVSPRNKFTFNDSIEIWASETVKDNFGLIFGVILVQEVVEVFE</sequence>
<evidence type="ECO:0000313" key="2">
    <source>
        <dbReference type="Proteomes" id="UP000035642"/>
    </source>
</evidence>
<evidence type="ECO:0000256" key="1">
    <source>
        <dbReference type="SAM" id="Phobius"/>
    </source>
</evidence>
<feature type="transmembrane region" description="Helical" evidence="1">
    <location>
        <begin position="52"/>
        <end position="75"/>
    </location>
</feature>
<dbReference type="WBParaSite" id="ACAC_0000016101-mRNA-1">
    <property type="protein sequence ID" value="ACAC_0000016101-mRNA-1"/>
    <property type="gene ID" value="ACAC_0000016101"/>
</dbReference>
<reference evidence="3" key="2">
    <citation type="submission" date="2016-04" db="UniProtKB">
        <authorList>
            <consortium name="WormBaseParasite"/>
        </authorList>
    </citation>
    <scope>IDENTIFICATION</scope>
</reference>
<dbReference type="Proteomes" id="UP000035642">
    <property type="component" value="Unassembled WGS sequence"/>
</dbReference>
<organism evidence="2 3">
    <name type="scientific">Angiostrongylus cantonensis</name>
    <name type="common">Rat lungworm</name>
    <dbReference type="NCBI Taxonomy" id="6313"/>
    <lineage>
        <taxon>Eukaryota</taxon>
        <taxon>Metazoa</taxon>
        <taxon>Ecdysozoa</taxon>
        <taxon>Nematoda</taxon>
        <taxon>Chromadorea</taxon>
        <taxon>Rhabditida</taxon>
        <taxon>Rhabditina</taxon>
        <taxon>Rhabditomorpha</taxon>
        <taxon>Strongyloidea</taxon>
        <taxon>Metastrongylidae</taxon>
        <taxon>Angiostrongylus</taxon>
    </lineage>
</organism>
<name>A0A158P5T7_ANGCA</name>
<keyword evidence="1" id="KW-1133">Transmembrane helix</keyword>
<accession>A0A158P5T7</accession>
<keyword evidence="1" id="KW-0472">Membrane</keyword>
<keyword evidence="2" id="KW-1185">Reference proteome</keyword>
<keyword evidence="1" id="KW-0812">Transmembrane</keyword>
<proteinExistence type="predicted"/>
<evidence type="ECO:0000313" key="3">
    <source>
        <dbReference type="WBParaSite" id="ACAC_0000016101-mRNA-1"/>
    </source>
</evidence>
<dbReference type="AlphaFoldDB" id="A0A158P5T7"/>
<protein>
    <submittedName>
        <fullName evidence="3">Peroxin-13</fullName>
    </submittedName>
</protein>
<reference evidence="2" key="1">
    <citation type="submission" date="2012-09" db="EMBL/GenBank/DDBJ databases">
        <authorList>
            <person name="Martin A.A."/>
        </authorList>
    </citation>
    <scope>NUCLEOTIDE SEQUENCE</scope>
</reference>